<name>M7XJF0_9BACT</name>
<keyword evidence="2" id="KW-1185">Reference proteome</keyword>
<reference evidence="1" key="1">
    <citation type="submission" date="2013-01" db="EMBL/GenBank/DDBJ databases">
        <title>Genome assembly of Mariniradius saccharolyticus AK6.</title>
        <authorList>
            <person name="Vaidya B."/>
            <person name="Khatri I."/>
            <person name="Tanuku N.R.S."/>
            <person name="Subramanian S."/>
            <person name="Pinnaka A."/>
        </authorList>
    </citation>
    <scope>NUCLEOTIDE SEQUENCE [LARGE SCALE GENOMIC DNA]</scope>
    <source>
        <strain evidence="1">AK6</strain>
    </source>
</reference>
<evidence type="ECO:0000313" key="1">
    <source>
        <dbReference type="EMBL" id="EMS34688.1"/>
    </source>
</evidence>
<protein>
    <submittedName>
        <fullName evidence="1">Uncharacterized protein</fullName>
    </submittedName>
</protein>
<dbReference type="InParanoid" id="M7XJF0"/>
<dbReference type="Proteomes" id="UP000010953">
    <property type="component" value="Unassembled WGS sequence"/>
</dbReference>
<gene>
    <name evidence="1" type="ORF">C943_03375</name>
</gene>
<organism evidence="1 2">
    <name type="scientific">Mariniradius saccharolyticus AK6</name>
    <dbReference type="NCBI Taxonomy" id="1239962"/>
    <lineage>
        <taxon>Bacteria</taxon>
        <taxon>Pseudomonadati</taxon>
        <taxon>Bacteroidota</taxon>
        <taxon>Cytophagia</taxon>
        <taxon>Cytophagales</taxon>
        <taxon>Cyclobacteriaceae</taxon>
        <taxon>Mariniradius</taxon>
    </lineage>
</organism>
<evidence type="ECO:0000313" key="2">
    <source>
        <dbReference type="Proteomes" id="UP000010953"/>
    </source>
</evidence>
<accession>M7XJF0</accession>
<dbReference type="AlphaFoldDB" id="M7XJF0"/>
<sequence>MVYKRYQKLSRDKILFHDFFEKVFWGDFGSFQMFNDRLALFVRKSPLE</sequence>
<proteinExistence type="predicted"/>
<dbReference type="EMBL" id="AMZY02000005">
    <property type="protein sequence ID" value="EMS34688.1"/>
    <property type="molecule type" value="Genomic_DNA"/>
</dbReference>
<comment type="caution">
    <text evidence="1">The sequence shown here is derived from an EMBL/GenBank/DDBJ whole genome shotgun (WGS) entry which is preliminary data.</text>
</comment>